<dbReference type="Proteomes" id="UP000310189">
    <property type="component" value="Unassembled WGS sequence"/>
</dbReference>
<evidence type="ECO:0000313" key="11">
    <source>
        <dbReference type="Proteomes" id="UP000310189"/>
    </source>
</evidence>
<comment type="subcellular location">
    <subcellularLocation>
        <location evidence="7">Cell membrane</location>
        <topology evidence="7">Peripheral membrane protein</topology>
    </subcellularLocation>
    <subcellularLocation>
        <location evidence="7">Vacuole membrane</location>
        <topology evidence="7">Peripheral membrane protein</topology>
    </subcellularLocation>
</comment>
<feature type="region of interest" description="Disordered" evidence="8">
    <location>
        <begin position="715"/>
        <end position="784"/>
    </location>
</feature>
<reference evidence="10 11" key="1">
    <citation type="submission" date="2019-03" db="EMBL/GenBank/DDBJ databases">
        <title>Sequencing 23 genomes of Wallemia ichthyophaga.</title>
        <authorList>
            <person name="Gostincar C."/>
        </authorList>
    </citation>
    <scope>NUCLEOTIDE SEQUENCE [LARGE SCALE GENOMIC DNA]</scope>
    <source>
        <strain evidence="10 11">EXF-5753</strain>
    </source>
</reference>
<sequence>MSYAPLRQSMDEPGSSSRPRKNLNIDLNGLDNTLKSWSSSISHKVSLRNRPRKSRKQHTPPMPILSSVFTPIPSDSSYVPPVLPPRSEYDKLVQRVRAAIDDGLHPKMIVKGSSGSYFARGKLNPNDIEIIGVFKPKDEEPYGQLNPKWTKWAHRNFFWWIGFGRSCLIPNLSYISEAAASVLDDRLQLGIVPRTGLVDLASPSFFYEWADRRAWHKKGKALPDKIGSLQTFMHGYKDASNFLAEHPFPGRSSADAFAANRKKRSNNFWRCQPLQLMCGTREGDNDDLFDYDVDADAEWQAHAQLDDDDGDFFSTRQPRASYTDRPFSWTPELQQSFREELEKLVILDYLMRNTDRGLDNFMIQFDPGHTVNRNQTRNGIIDRPPTRNAEPFVPDVSSMSGPSTPLANPQTNSYMPEEQSNPQESLFYDDNQLDVKQSNLNIPRAPSPAQSQSRQSISENRPRIRIAAIDNSLSFPHQHPKGWRSYTYGWLFLPVSLIGQPFSASTRRHFLPLLSDPQWWSETTQALREVFQVDPDFNEGMFSRQMAIVKGQGWNIVQSLRHADEGPLELCRRVKVLVWDDVIDIADNDNEVEEQDITERRYSYTEDEHDDDDADDDDDEVKSLPDHVQFGNRTSRSMDGGSRPSFDKSHTHSASFTPPHSPAQSINSRPVPFSRQRSASIYAKSLDAASGVDVLQHMDQLDAVEHSMHQLANEQDHTQVNNVNAERDDADVDSTRNAEEWLKTYASGNDGSEQRPQRPKAGRISTDTATSSYSRTNSHRMPPAPYKTRKVVVERLETVKGGNPYFETW</sequence>
<keyword evidence="6" id="KW-0472">Membrane</keyword>
<organism evidence="10 11">
    <name type="scientific">Wallemia hederae</name>
    <dbReference type="NCBI Taxonomy" id="1540922"/>
    <lineage>
        <taxon>Eukaryota</taxon>
        <taxon>Fungi</taxon>
        <taxon>Dikarya</taxon>
        <taxon>Basidiomycota</taxon>
        <taxon>Wallemiomycotina</taxon>
        <taxon>Wallemiomycetes</taxon>
        <taxon>Wallemiales</taxon>
        <taxon>Wallemiaceae</taxon>
        <taxon>Wallemia</taxon>
    </lineage>
</organism>
<feature type="region of interest" description="Disordered" evidence="8">
    <location>
        <begin position="590"/>
        <end position="672"/>
    </location>
</feature>
<evidence type="ECO:0000256" key="2">
    <source>
        <dbReference type="ARBA" id="ARBA00022679"/>
    </source>
</evidence>
<dbReference type="EMBL" id="SPNW01000007">
    <property type="protein sequence ID" value="TIA92382.1"/>
    <property type="molecule type" value="Genomic_DNA"/>
</dbReference>
<evidence type="ECO:0000256" key="4">
    <source>
        <dbReference type="ARBA" id="ARBA00022777"/>
    </source>
</evidence>
<dbReference type="GO" id="GO:0004430">
    <property type="term" value="F:1-phosphatidylinositol 4-kinase activity"/>
    <property type="evidence" value="ECO:0007669"/>
    <property type="project" value="UniProtKB-UniRule"/>
</dbReference>
<keyword evidence="4 7" id="KW-0418">Kinase</keyword>
<dbReference type="GO" id="GO:0046854">
    <property type="term" value="P:phosphatidylinositol phosphate biosynthetic process"/>
    <property type="evidence" value="ECO:0007669"/>
    <property type="project" value="UniProtKB-UniRule"/>
</dbReference>
<comment type="caution">
    <text evidence="10">The sequence shown here is derived from an EMBL/GenBank/DDBJ whole genome shotgun (WGS) entry which is preliminary data.</text>
</comment>
<evidence type="ECO:0000313" key="10">
    <source>
        <dbReference type="EMBL" id="TIA92382.1"/>
    </source>
</evidence>
<dbReference type="InterPro" id="IPR000403">
    <property type="entry name" value="PI3/4_kinase_cat_dom"/>
</dbReference>
<evidence type="ECO:0000256" key="3">
    <source>
        <dbReference type="ARBA" id="ARBA00022741"/>
    </source>
</evidence>
<keyword evidence="11" id="KW-1185">Reference proteome</keyword>
<dbReference type="PROSITE" id="PS00916">
    <property type="entry name" value="PI3_4_KINASE_2"/>
    <property type="match status" value="1"/>
</dbReference>
<dbReference type="OrthoDB" id="3349449at2759"/>
<name>A0A4T0FUD2_9BASI</name>
<feature type="domain" description="PI3K/PI4K catalytic" evidence="9">
    <location>
        <begin position="103"/>
        <end position="579"/>
    </location>
</feature>
<keyword evidence="1 7" id="KW-1003">Cell membrane</keyword>
<dbReference type="PANTHER" id="PTHR12865:SF1">
    <property type="entry name" value="PHOSPHATIDYLINOSITOL 4-KINASE TYPE 2"/>
    <property type="match status" value="1"/>
</dbReference>
<dbReference type="InterPro" id="IPR039756">
    <property type="entry name" value="Lsb6/PI4K2"/>
</dbReference>
<feature type="compositionally biased region" description="Basic residues" evidence="8">
    <location>
        <begin position="45"/>
        <end position="58"/>
    </location>
</feature>
<dbReference type="GO" id="GO:0007030">
    <property type="term" value="P:Golgi organization"/>
    <property type="evidence" value="ECO:0007669"/>
    <property type="project" value="TreeGrafter"/>
</dbReference>
<feature type="region of interest" description="Disordered" evidence="8">
    <location>
        <begin position="42"/>
        <end position="66"/>
    </location>
</feature>
<keyword evidence="5 7" id="KW-0067">ATP-binding</keyword>
<feature type="region of interest" description="Disordered" evidence="8">
    <location>
        <begin position="368"/>
        <end position="422"/>
    </location>
</feature>
<evidence type="ECO:0000256" key="7">
    <source>
        <dbReference type="RuleBase" id="RU367084"/>
    </source>
</evidence>
<feature type="compositionally biased region" description="Acidic residues" evidence="8">
    <location>
        <begin position="607"/>
        <end position="620"/>
    </location>
</feature>
<comment type="catalytic activity">
    <reaction evidence="7">
        <text>a 1,2-diacyl-sn-glycero-3-phospho-(1D-myo-inositol) + ATP = a 1,2-diacyl-sn-glycero-3-phospho-(1D-myo-inositol 4-phosphate) + ADP + H(+)</text>
        <dbReference type="Rhea" id="RHEA:19877"/>
        <dbReference type="ChEBI" id="CHEBI:15378"/>
        <dbReference type="ChEBI" id="CHEBI:30616"/>
        <dbReference type="ChEBI" id="CHEBI:57880"/>
        <dbReference type="ChEBI" id="CHEBI:58178"/>
        <dbReference type="ChEBI" id="CHEBI:456216"/>
        <dbReference type="EC" id="2.7.1.67"/>
    </reaction>
</comment>
<dbReference type="GO" id="GO:0005802">
    <property type="term" value="C:trans-Golgi network"/>
    <property type="evidence" value="ECO:0007669"/>
    <property type="project" value="TreeGrafter"/>
</dbReference>
<proteinExistence type="inferred from homology"/>
<evidence type="ECO:0000256" key="1">
    <source>
        <dbReference type="ARBA" id="ARBA00022475"/>
    </source>
</evidence>
<dbReference type="GO" id="GO:0005768">
    <property type="term" value="C:endosome"/>
    <property type="evidence" value="ECO:0007669"/>
    <property type="project" value="UniProtKB-UniRule"/>
</dbReference>
<evidence type="ECO:0000259" key="9">
    <source>
        <dbReference type="PROSITE" id="PS50290"/>
    </source>
</evidence>
<dbReference type="GO" id="GO:0005524">
    <property type="term" value="F:ATP binding"/>
    <property type="evidence" value="ECO:0007669"/>
    <property type="project" value="UniProtKB-UniRule"/>
</dbReference>
<keyword evidence="2 7" id="KW-0808">Transferase</keyword>
<comment type="cofactor">
    <cofactor evidence="7">
        <name>Mg(2+)</name>
        <dbReference type="ChEBI" id="CHEBI:18420"/>
    </cofactor>
    <cofactor evidence="7">
        <name>Mn(2+)</name>
        <dbReference type="ChEBI" id="CHEBI:29035"/>
    </cofactor>
</comment>
<feature type="compositionally biased region" description="Polar residues" evidence="8">
    <location>
        <begin position="397"/>
        <end position="422"/>
    </location>
</feature>
<dbReference type="PROSITE" id="PS50290">
    <property type="entry name" value="PI3_4_KINASE_3"/>
    <property type="match status" value="1"/>
</dbReference>
<dbReference type="PANTHER" id="PTHR12865">
    <property type="entry name" value="PHOSPHATIDYLINOSITOL 4-KINASE TYPE-II"/>
    <property type="match status" value="1"/>
</dbReference>
<accession>A0A4T0FUD2</accession>
<feature type="region of interest" description="Disordered" evidence="8">
    <location>
        <begin position="440"/>
        <end position="459"/>
    </location>
</feature>
<dbReference type="GO" id="GO:0007032">
    <property type="term" value="P:endosome organization"/>
    <property type="evidence" value="ECO:0007669"/>
    <property type="project" value="TreeGrafter"/>
</dbReference>
<dbReference type="EC" id="2.7.1.67" evidence="7"/>
<dbReference type="InterPro" id="IPR018936">
    <property type="entry name" value="PI3/4_kinase_CS"/>
</dbReference>
<feature type="compositionally biased region" description="Polar residues" evidence="8">
    <location>
        <begin position="715"/>
        <end position="724"/>
    </location>
</feature>
<evidence type="ECO:0000256" key="5">
    <source>
        <dbReference type="ARBA" id="ARBA00022840"/>
    </source>
</evidence>
<feature type="compositionally biased region" description="Basic and acidic residues" evidence="8">
    <location>
        <begin position="597"/>
        <end position="606"/>
    </location>
</feature>
<feature type="compositionally biased region" description="Polar residues" evidence="8">
    <location>
        <begin position="765"/>
        <end position="776"/>
    </location>
</feature>
<feature type="compositionally biased region" description="Polar residues" evidence="8">
    <location>
        <begin position="652"/>
        <end position="668"/>
    </location>
</feature>
<dbReference type="GO" id="GO:0005886">
    <property type="term" value="C:plasma membrane"/>
    <property type="evidence" value="ECO:0007669"/>
    <property type="project" value="UniProtKB-SubCell"/>
</dbReference>
<keyword evidence="3 7" id="KW-0547">Nucleotide-binding</keyword>
<dbReference type="Pfam" id="PF00454">
    <property type="entry name" value="PI3_PI4_kinase"/>
    <property type="match status" value="1"/>
</dbReference>
<dbReference type="AlphaFoldDB" id="A0A4T0FUD2"/>
<evidence type="ECO:0000256" key="6">
    <source>
        <dbReference type="ARBA" id="ARBA00023136"/>
    </source>
</evidence>
<dbReference type="GO" id="GO:0000329">
    <property type="term" value="C:fungal-type vacuole membrane"/>
    <property type="evidence" value="ECO:0007669"/>
    <property type="project" value="TreeGrafter"/>
</dbReference>
<feature type="compositionally biased region" description="Basic and acidic residues" evidence="8">
    <location>
        <begin position="733"/>
        <end position="742"/>
    </location>
</feature>
<feature type="region of interest" description="Disordered" evidence="8">
    <location>
        <begin position="1"/>
        <end position="24"/>
    </location>
</feature>
<protein>
    <recommendedName>
        <fullName evidence="7">Phosphatidylinositol 4-kinase</fullName>
        <ecNumber evidence="7">2.7.1.67</ecNumber>
    </recommendedName>
</protein>
<evidence type="ECO:0000256" key="8">
    <source>
        <dbReference type="SAM" id="MobiDB-lite"/>
    </source>
</evidence>
<comment type="similarity">
    <text evidence="7">Belongs to the PI3/PI4-kinase family.</text>
</comment>
<feature type="compositionally biased region" description="Low complexity" evidence="8">
    <location>
        <begin position="442"/>
        <end position="458"/>
    </location>
</feature>
<gene>
    <name evidence="10" type="ORF">E3P99_00686</name>
</gene>